<feature type="compositionally biased region" description="Low complexity" evidence="2">
    <location>
        <begin position="1"/>
        <end position="29"/>
    </location>
</feature>
<feature type="compositionally biased region" description="Polar residues" evidence="2">
    <location>
        <begin position="530"/>
        <end position="541"/>
    </location>
</feature>
<dbReference type="EMBL" id="ASPP01007146">
    <property type="protein sequence ID" value="ETO27613.1"/>
    <property type="molecule type" value="Genomic_DNA"/>
</dbReference>
<evidence type="ECO:0000256" key="2">
    <source>
        <dbReference type="SAM" id="MobiDB-lite"/>
    </source>
</evidence>
<dbReference type="Proteomes" id="UP000023152">
    <property type="component" value="Unassembled WGS sequence"/>
</dbReference>
<sequence length="656" mass="75017">NNNNNNNNSNNNNNNGNDNKIKASSSSGVKGKKANDGQVVVMIQEEESRYLNDLQIQMINCQDGLERIQRCIVGVDTQEKAAVAAVTQEFEELIKSMEERKQQLVESIKAVAQDKFKALGEQSEALRVAMANYQETMATFNRILAKNQNSTRENLQKRTQRLAEIVNNALAQKPNMAPVCTPLIGFHVNIKPMVRDLHDLGIVTWGNPPDAPFLINVIVTDWSIQAQWADRIADGAANDQIVLRDPVMVYQVQVLTVDDEEKNLVQKFQDVAAQQQRQELQDNLDNSNNNDNEKDHYENDGNNDDDDNNQSQKKTSKSKSPRKKITPNGSEQDAIRKGKYIVNKYVVNKYVLLCGFVQHSLSYALRVRAKNRNGWGEFSDIATCKTKKKKKSLVTLIYYIYIYIYVASHLGHNEDGHPDNLLVSNEHLLYQSLLNSEFIVDHAMKQENPSLSVSENADFVDWIAFDLSRLVELSTFRIKFDMRSTRYGNIPKNILLQIADVDTDPKHVYHHKLPKPASDHDDIALHLSDTPLTNSSFNQAKEQPKSSQEDDDENSTDEFTQKLKQQIKKDQGSNNNKREDGAEQPSNVWRTLGRIQSRQKHGWQDFTLESIDYIKRRGRYIRVQFLDNHGCTQEQYSRYVVEEIAFEGLIFELEPQ</sequence>
<dbReference type="SUPFAM" id="SSF49265">
    <property type="entry name" value="Fibronectin type III"/>
    <property type="match status" value="1"/>
</dbReference>
<dbReference type="InterPro" id="IPR036116">
    <property type="entry name" value="FN3_sf"/>
</dbReference>
<reference evidence="3 4" key="1">
    <citation type="journal article" date="2013" name="Curr. Biol.">
        <title>The Genome of the Foraminiferan Reticulomyxa filosa.</title>
        <authorList>
            <person name="Glockner G."/>
            <person name="Hulsmann N."/>
            <person name="Schleicher M."/>
            <person name="Noegel A.A."/>
            <person name="Eichinger L."/>
            <person name="Gallinger C."/>
            <person name="Pawlowski J."/>
            <person name="Sierra R."/>
            <person name="Euteneuer U."/>
            <person name="Pillet L."/>
            <person name="Moustafa A."/>
            <person name="Platzer M."/>
            <person name="Groth M."/>
            <person name="Szafranski K."/>
            <person name="Schliwa M."/>
        </authorList>
    </citation>
    <scope>NUCLEOTIDE SEQUENCE [LARGE SCALE GENOMIC DNA]</scope>
</reference>
<feature type="region of interest" description="Disordered" evidence="2">
    <location>
        <begin position="1"/>
        <end position="34"/>
    </location>
</feature>
<proteinExistence type="predicted"/>
<name>X6NNU8_RETFI</name>
<organism evidence="3 4">
    <name type="scientific">Reticulomyxa filosa</name>
    <dbReference type="NCBI Taxonomy" id="46433"/>
    <lineage>
        <taxon>Eukaryota</taxon>
        <taxon>Sar</taxon>
        <taxon>Rhizaria</taxon>
        <taxon>Retaria</taxon>
        <taxon>Foraminifera</taxon>
        <taxon>Monothalamids</taxon>
        <taxon>Reticulomyxidae</taxon>
        <taxon>Reticulomyxa</taxon>
    </lineage>
</organism>
<accession>X6NNU8</accession>
<comment type="caution">
    <text evidence="3">The sequence shown here is derived from an EMBL/GenBank/DDBJ whole genome shotgun (WGS) entry which is preliminary data.</text>
</comment>
<feature type="compositionally biased region" description="Basic and acidic residues" evidence="2">
    <location>
        <begin position="567"/>
        <end position="581"/>
    </location>
</feature>
<feature type="non-terminal residue" evidence="3">
    <location>
        <position position="1"/>
    </location>
</feature>
<feature type="region of interest" description="Disordered" evidence="2">
    <location>
        <begin position="528"/>
        <end position="588"/>
    </location>
</feature>
<feature type="compositionally biased region" description="Basic residues" evidence="2">
    <location>
        <begin position="314"/>
        <end position="325"/>
    </location>
</feature>
<keyword evidence="1" id="KW-0175">Coiled coil</keyword>
<gene>
    <name evidence="3" type="ORF">RFI_09522</name>
</gene>
<protein>
    <submittedName>
        <fullName evidence="3">Bromodomain-containing protein</fullName>
    </submittedName>
</protein>
<evidence type="ECO:0000313" key="4">
    <source>
        <dbReference type="Proteomes" id="UP000023152"/>
    </source>
</evidence>
<feature type="coiled-coil region" evidence="1">
    <location>
        <begin position="83"/>
        <end position="114"/>
    </location>
</feature>
<feature type="region of interest" description="Disordered" evidence="2">
    <location>
        <begin position="281"/>
        <end position="331"/>
    </location>
</feature>
<dbReference type="AlphaFoldDB" id="X6NNU8"/>
<evidence type="ECO:0000313" key="3">
    <source>
        <dbReference type="EMBL" id="ETO27613.1"/>
    </source>
</evidence>
<evidence type="ECO:0000256" key="1">
    <source>
        <dbReference type="SAM" id="Coils"/>
    </source>
</evidence>
<keyword evidence="4" id="KW-1185">Reference proteome</keyword>